<feature type="domain" description="HTH cro/C1-type" evidence="1">
    <location>
        <begin position="7"/>
        <end position="59"/>
    </location>
</feature>
<dbReference type="InterPro" id="IPR001387">
    <property type="entry name" value="Cro/C1-type_HTH"/>
</dbReference>
<dbReference type="InterPro" id="IPR010982">
    <property type="entry name" value="Lambda_DNA-bd_dom_sf"/>
</dbReference>
<keyword evidence="3" id="KW-1185">Reference proteome</keyword>
<sequence>MTLFERVKEISKKRGYSLTEVSTKAGMGEKSLYRWKENEPSADRLKAVADVLGVSVDYLLGNTDEPTPKRAPETPDIKKMLDGSLTYDGKPLSDHDRDVVRIFLETLKSEG</sequence>
<comment type="caution">
    <text evidence="2">The sequence shown here is derived from an EMBL/GenBank/DDBJ whole genome shotgun (WGS) entry which is preliminary data.</text>
</comment>
<dbReference type="RefSeq" id="WP_213408430.1">
    <property type="nucleotide sequence ID" value="NZ_CP074441.1"/>
</dbReference>
<dbReference type="SUPFAM" id="SSF47413">
    <property type="entry name" value="lambda repressor-like DNA-binding domains"/>
    <property type="match status" value="1"/>
</dbReference>
<dbReference type="Gene3D" id="1.10.260.40">
    <property type="entry name" value="lambda repressor-like DNA-binding domains"/>
    <property type="match status" value="1"/>
</dbReference>
<proteinExistence type="predicted"/>
<dbReference type="Pfam" id="PF01381">
    <property type="entry name" value="HTH_3"/>
    <property type="match status" value="1"/>
</dbReference>
<dbReference type="Proteomes" id="UP001526225">
    <property type="component" value="Unassembled WGS sequence"/>
</dbReference>
<gene>
    <name evidence="2" type="ORF">OIT44_02995</name>
</gene>
<accession>A0ABT3E3P5</accession>
<evidence type="ECO:0000259" key="1">
    <source>
        <dbReference type="PROSITE" id="PS50943"/>
    </source>
</evidence>
<evidence type="ECO:0000313" key="3">
    <source>
        <dbReference type="Proteomes" id="UP001526225"/>
    </source>
</evidence>
<evidence type="ECO:0000313" key="2">
    <source>
        <dbReference type="EMBL" id="MCW0953039.1"/>
    </source>
</evidence>
<reference evidence="2 3" key="1">
    <citation type="submission" date="2022-10" db="EMBL/GenBank/DDBJ databases">
        <title>Weissella fermenti sp. nov., isolated from fermented cabbage.</title>
        <authorList>
            <person name="Lee J.K."/>
            <person name="Baek J.H."/>
            <person name="Choi D.G."/>
            <person name="Kim J.M."/>
            <person name="Jeon C.O."/>
        </authorList>
    </citation>
    <scope>NUCLEOTIDE SEQUENCE [LARGE SCALE GENOMIC DNA]</scope>
    <source>
        <strain evidence="2 3">KACC 18534</strain>
    </source>
</reference>
<name>A0ABT3E3P5_9LACO</name>
<dbReference type="SMART" id="SM00530">
    <property type="entry name" value="HTH_XRE"/>
    <property type="match status" value="1"/>
</dbReference>
<dbReference type="CDD" id="cd00093">
    <property type="entry name" value="HTH_XRE"/>
    <property type="match status" value="1"/>
</dbReference>
<dbReference type="EMBL" id="JAOZFE010000002">
    <property type="protein sequence ID" value="MCW0953039.1"/>
    <property type="molecule type" value="Genomic_DNA"/>
</dbReference>
<dbReference type="PROSITE" id="PS50943">
    <property type="entry name" value="HTH_CROC1"/>
    <property type="match status" value="1"/>
</dbReference>
<organism evidence="2 3">
    <name type="scientific">Weissella ceti</name>
    <dbReference type="NCBI Taxonomy" id="759620"/>
    <lineage>
        <taxon>Bacteria</taxon>
        <taxon>Bacillati</taxon>
        <taxon>Bacillota</taxon>
        <taxon>Bacilli</taxon>
        <taxon>Lactobacillales</taxon>
        <taxon>Lactobacillaceae</taxon>
        <taxon>Weissella</taxon>
    </lineage>
</organism>
<protein>
    <submittedName>
        <fullName evidence="2">Helix-turn-helix domain-containing protein</fullName>
    </submittedName>
</protein>